<keyword evidence="2" id="KW-0963">Cytoplasm</keyword>
<evidence type="ECO:0000259" key="6">
    <source>
        <dbReference type="Pfam" id="PF15503"/>
    </source>
</evidence>
<dbReference type="Pfam" id="PF15503">
    <property type="entry name" value="PPP1R35_C"/>
    <property type="match status" value="1"/>
</dbReference>
<evidence type="ECO:0000313" key="7">
    <source>
        <dbReference type="EMBL" id="MEQ2254596.1"/>
    </source>
</evidence>
<evidence type="ECO:0000256" key="2">
    <source>
        <dbReference type="ARBA" id="ARBA00022490"/>
    </source>
</evidence>
<feature type="compositionally biased region" description="Basic residues" evidence="5">
    <location>
        <begin position="138"/>
        <end position="148"/>
    </location>
</feature>
<dbReference type="InterPro" id="IPR029135">
    <property type="entry name" value="PPP1R35_C"/>
</dbReference>
<reference evidence="7 8" key="1">
    <citation type="submission" date="2021-06" db="EMBL/GenBank/DDBJ databases">
        <authorList>
            <person name="Palmer J.M."/>
        </authorList>
    </citation>
    <scope>NUCLEOTIDE SEQUENCE [LARGE SCALE GENOMIC DNA]</scope>
    <source>
        <strain evidence="8">if_2019</strain>
        <tissue evidence="7">Muscle</tissue>
    </source>
</reference>
<evidence type="ECO:0000256" key="4">
    <source>
        <dbReference type="ARBA" id="ARBA00029452"/>
    </source>
</evidence>
<feature type="region of interest" description="Disordered" evidence="5">
    <location>
        <begin position="129"/>
        <end position="148"/>
    </location>
</feature>
<evidence type="ECO:0000256" key="5">
    <source>
        <dbReference type="SAM" id="MobiDB-lite"/>
    </source>
</evidence>
<name>A0ABV0VBA7_9TELE</name>
<dbReference type="InterPro" id="IPR033590">
    <property type="entry name" value="PPP1R35"/>
</dbReference>
<comment type="similarity">
    <text evidence="4">Belongs to the PPP1R35 family.</text>
</comment>
<keyword evidence="3" id="KW-0206">Cytoskeleton</keyword>
<dbReference type="EMBL" id="JAHRIQ010104583">
    <property type="protein sequence ID" value="MEQ2254596.1"/>
    <property type="molecule type" value="Genomic_DNA"/>
</dbReference>
<keyword evidence="8" id="KW-1185">Reference proteome</keyword>
<evidence type="ECO:0000313" key="8">
    <source>
        <dbReference type="Proteomes" id="UP001482620"/>
    </source>
</evidence>
<comment type="subcellular location">
    <subcellularLocation>
        <location evidence="1">Cytoplasm</location>
        <location evidence="1">Cytoskeleton</location>
        <location evidence="1">Microtubule organizing center</location>
        <location evidence="1">Centrosome</location>
        <location evidence="1">Centriole</location>
    </subcellularLocation>
</comment>
<evidence type="ECO:0000256" key="1">
    <source>
        <dbReference type="ARBA" id="ARBA00004114"/>
    </source>
</evidence>
<dbReference type="Proteomes" id="UP001482620">
    <property type="component" value="Unassembled WGS sequence"/>
</dbReference>
<feature type="region of interest" description="Disordered" evidence="5">
    <location>
        <begin position="73"/>
        <end position="114"/>
    </location>
</feature>
<proteinExistence type="inferred from homology"/>
<feature type="compositionally biased region" description="Basic residues" evidence="5">
    <location>
        <begin position="97"/>
        <end position="112"/>
    </location>
</feature>
<comment type="caution">
    <text evidence="7">The sequence shown here is derived from an EMBL/GenBank/DDBJ whole genome shotgun (WGS) entry which is preliminary data.</text>
</comment>
<dbReference type="PANTHER" id="PTHR28625:SF1">
    <property type="entry name" value="PROTEIN PHOSPHATASE 1 REGULATORY SUBUNIT 35"/>
    <property type="match status" value="1"/>
</dbReference>
<feature type="domain" description="Protein phosphatase 1 regulatory subunit 35 C-terminal" evidence="6">
    <location>
        <begin position="171"/>
        <end position="311"/>
    </location>
</feature>
<feature type="compositionally biased region" description="Low complexity" evidence="5">
    <location>
        <begin position="80"/>
        <end position="96"/>
    </location>
</feature>
<evidence type="ECO:0000256" key="3">
    <source>
        <dbReference type="ARBA" id="ARBA00023212"/>
    </source>
</evidence>
<gene>
    <name evidence="7" type="ORF">ILYODFUR_005429</name>
</gene>
<accession>A0ABV0VBA7</accession>
<protein>
    <recommendedName>
        <fullName evidence="6">Protein phosphatase 1 regulatory subunit 35 C-terminal domain-containing protein</fullName>
    </recommendedName>
</protein>
<organism evidence="7 8">
    <name type="scientific">Ilyodon furcidens</name>
    <name type="common">goldbreast splitfin</name>
    <dbReference type="NCBI Taxonomy" id="33524"/>
    <lineage>
        <taxon>Eukaryota</taxon>
        <taxon>Metazoa</taxon>
        <taxon>Chordata</taxon>
        <taxon>Craniata</taxon>
        <taxon>Vertebrata</taxon>
        <taxon>Euteleostomi</taxon>
        <taxon>Actinopterygii</taxon>
        <taxon>Neopterygii</taxon>
        <taxon>Teleostei</taxon>
        <taxon>Neoteleostei</taxon>
        <taxon>Acanthomorphata</taxon>
        <taxon>Ovalentaria</taxon>
        <taxon>Atherinomorphae</taxon>
        <taxon>Cyprinodontiformes</taxon>
        <taxon>Goodeidae</taxon>
        <taxon>Ilyodon</taxon>
    </lineage>
</organism>
<sequence>MESSNLQRSQVVCSGPVSVLIGWTDDLKDNRLMSFSILNSPPPSPNPIPVPLPSPSCVAHCPELDLSVTLSPASKTDRMQQNPRQPKQSQQRAQPQPRHRPRGQAGKKRKTKVHFEEPVAVTVTPEPHIVPHQQPIKGQRRSSGHHHVGRCSVDPPPAAFVQDPCCLENAELNSTLALKVELQSLQETEFNSQKALQETLQKSERTKTLINARATEVVNVSRSQHLFNSLVSVNVQEDELLSQVLQGRLMLAPPPSCCYDNKTAEGPTLNFFIPPDLFRQTPIPQEEEPALCKPSPVACTAYSTFDLYRRQRCWEATP</sequence>
<dbReference type="PANTHER" id="PTHR28625">
    <property type="entry name" value="PROTEIN PHOSPHATASE 1 REGULATORY SUBUNIT 35"/>
    <property type="match status" value="1"/>
</dbReference>